<reference evidence="2" key="1">
    <citation type="journal article" date="2014" name="Front. Microbiol.">
        <title>High frequency of phylogenetically diverse reductive dehalogenase-homologous genes in deep subseafloor sedimentary metagenomes.</title>
        <authorList>
            <person name="Kawai M."/>
            <person name="Futagami T."/>
            <person name="Toyoda A."/>
            <person name="Takaki Y."/>
            <person name="Nishi S."/>
            <person name="Hori S."/>
            <person name="Arai W."/>
            <person name="Tsubouchi T."/>
            <person name="Morono Y."/>
            <person name="Uchiyama I."/>
            <person name="Ito T."/>
            <person name="Fujiyama A."/>
            <person name="Inagaki F."/>
            <person name="Takami H."/>
        </authorList>
    </citation>
    <scope>NUCLEOTIDE SEQUENCE</scope>
    <source>
        <strain evidence="2">Expedition CK06-06</strain>
    </source>
</reference>
<dbReference type="SUPFAM" id="SSF56281">
    <property type="entry name" value="Metallo-hydrolase/oxidoreductase"/>
    <property type="match status" value="1"/>
</dbReference>
<protein>
    <recommendedName>
        <fullName evidence="1">Metallo-beta-lactamase domain-containing protein</fullName>
    </recommendedName>
</protein>
<dbReference type="PANTHER" id="PTHR42951">
    <property type="entry name" value="METALLO-BETA-LACTAMASE DOMAIN-CONTAINING"/>
    <property type="match status" value="1"/>
</dbReference>
<dbReference type="PANTHER" id="PTHR42951:SF4">
    <property type="entry name" value="ACYL-COENZYME A THIOESTERASE MBLAC2"/>
    <property type="match status" value="1"/>
</dbReference>
<dbReference type="EMBL" id="BARS01000408">
    <property type="protein sequence ID" value="GAF76856.1"/>
    <property type="molecule type" value="Genomic_DNA"/>
</dbReference>
<gene>
    <name evidence="2" type="ORF">S01H1_01015</name>
</gene>
<dbReference type="Pfam" id="PF00753">
    <property type="entry name" value="Lactamase_B"/>
    <property type="match status" value="1"/>
</dbReference>
<name>X0SNZ1_9ZZZZ</name>
<organism evidence="2">
    <name type="scientific">marine sediment metagenome</name>
    <dbReference type="NCBI Taxonomy" id="412755"/>
    <lineage>
        <taxon>unclassified sequences</taxon>
        <taxon>metagenomes</taxon>
        <taxon>ecological metagenomes</taxon>
    </lineage>
</organism>
<sequence length="317" mass="36433">MKKYLCLFTVLIILISCSSEKEKSNLIQPEEWFSVHPRPVYSTLEKAGTFQEWFDVYKLTADTYAIYEPNQFEEAICYLVLGKDKAALIDTGTGIGNLKAVTEKLTDLPVTVILTHEHYDHVAGAYRFDEIIMYDNEKALQVLKKGRDNASLQQYITEDFLWKPLPKDFDPNTWIIPSMEPTELVKDGDIIDLGERILEVIYTPGHSPGQMCLLDKKNRILFTGDHFYPGPLYAYPQDVNIDDYITSNKKLVKRIDEYDSLCSGHNSPWVKSDVLPLVSTAFETIFSGEGNYSEDNGLRRYYFEGFDILIREDMLDN</sequence>
<dbReference type="AlphaFoldDB" id="X0SNZ1"/>
<dbReference type="Gene3D" id="3.60.15.10">
    <property type="entry name" value="Ribonuclease Z/Hydroxyacylglutathione hydrolase-like"/>
    <property type="match status" value="1"/>
</dbReference>
<accession>X0SNZ1</accession>
<dbReference type="SMART" id="SM00849">
    <property type="entry name" value="Lactamase_B"/>
    <property type="match status" value="1"/>
</dbReference>
<proteinExistence type="predicted"/>
<dbReference type="PROSITE" id="PS51257">
    <property type="entry name" value="PROKAR_LIPOPROTEIN"/>
    <property type="match status" value="1"/>
</dbReference>
<dbReference type="InterPro" id="IPR050855">
    <property type="entry name" value="NDM-1-like"/>
</dbReference>
<dbReference type="InterPro" id="IPR036866">
    <property type="entry name" value="RibonucZ/Hydroxyglut_hydro"/>
</dbReference>
<comment type="caution">
    <text evidence="2">The sequence shown here is derived from an EMBL/GenBank/DDBJ whole genome shotgun (WGS) entry which is preliminary data.</text>
</comment>
<evidence type="ECO:0000313" key="2">
    <source>
        <dbReference type="EMBL" id="GAF76856.1"/>
    </source>
</evidence>
<feature type="domain" description="Metallo-beta-lactamase" evidence="1">
    <location>
        <begin position="74"/>
        <end position="265"/>
    </location>
</feature>
<dbReference type="InterPro" id="IPR001279">
    <property type="entry name" value="Metallo-B-lactamas"/>
</dbReference>
<evidence type="ECO:0000259" key="1">
    <source>
        <dbReference type="SMART" id="SM00849"/>
    </source>
</evidence>